<dbReference type="Proteomes" id="UP001321861">
    <property type="component" value="Chromosome"/>
</dbReference>
<evidence type="ECO:0000313" key="2">
    <source>
        <dbReference type="Proteomes" id="UP001321861"/>
    </source>
</evidence>
<dbReference type="Pfam" id="PF11187">
    <property type="entry name" value="Mbeg1-like"/>
    <property type="match status" value="1"/>
</dbReference>
<dbReference type="EMBL" id="AP026802">
    <property type="protein sequence ID" value="BDR59174.1"/>
    <property type="molecule type" value="Genomic_DNA"/>
</dbReference>
<dbReference type="Gene3D" id="3.40.50.1820">
    <property type="entry name" value="alpha/beta hydrolase"/>
    <property type="match status" value="1"/>
</dbReference>
<sequence>MANLIDYLNKNGTCSFSTLPFNVVDAAILAQVSYLDFNQSNAHKFKDLTNEEISIAAKVTWYPEENVLLAQALAQSERFGNVEWIAPLELNDRKKEQQFFAITFQIAPELYYLAFGGTDGSLLGIKEDLNMSFQTTVPSQQSGLKYFQKIAQNYSGQFYLGGHSKGGNVAIYAGVKSPLQLQDRIKQIYNFDGPGFGDQKYEKLKDRITKLIPQSSIVGRLLDPTNDYQVVLSNAHGFHQHDLFTWRTESDHFVNLNEPDRFSQYFSVATNEIVNLIDDDYKAYYIDTLYDLLISTESESFAELKENWLTKTILILKGMKDADPDLRKVWLTVTKNMVEISFKSTKILFRKNPKKQ</sequence>
<proteinExistence type="predicted"/>
<evidence type="ECO:0008006" key="3">
    <source>
        <dbReference type="Google" id="ProtNLM"/>
    </source>
</evidence>
<organism evidence="1 2">
    <name type="scientific">Xylocopilactobacillus apicola</name>
    <dbReference type="NCBI Taxonomy" id="2932184"/>
    <lineage>
        <taxon>Bacteria</taxon>
        <taxon>Bacillati</taxon>
        <taxon>Bacillota</taxon>
        <taxon>Bacilli</taxon>
        <taxon>Lactobacillales</taxon>
        <taxon>Lactobacillaceae</taxon>
        <taxon>Xylocopilactobacillus</taxon>
    </lineage>
</organism>
<dbReference type="KEGG" id="xap:XA3_16150"/>
<reference evidence="1 2" key="1">
    <citation type="journal article" date="2023" name="Microbiol. Spectr.">
        <title>Symbiosis of Carpenter Bees with Uncharacterized Lactic Acid Bacteria Showing NAD Auxotrophy.</title>
        <authorList>
            <person name="Kawasaki S."/>
            <person name="Ozawa K."/>
            <person name="Mori T."/>
            <person name="Yamamoto A."/>
            <person name="Ito M."/>
            <person name="Ohkuma M."/>
            <person name="Sakamoto M."/>
            <person name="Matsutani M."/>
        </authorList>
    </citation>
    <scope>NUCLEOTIDE SEQUENCE [LARGE SCALE GENOMIC DNA]</scope>
    <source>
        <strain evidence="1 2">XA3</strain>
    </source>
</reference>
<dbReference type="InterPro" id="IPR024499">
    <property type="entry name" value="Mbeg1-like"/>
</dbReference>
<keyword evidence="2" id="KW-1185">Reference proteome</keyword>
<dbReference type="RefSeq" id="WP_317634980.1">
    <property type="nucleotide sequence ID" value="NZ_AP026802.1"/>
</dbReference>
<evidence type="ECO:0000313" key="1">
    <source>
        <dbReference type="EMBL" id="BDR59174.1"/>
    </source>
</evidence>
<protein>
    <recommendedName>
        <fullName evidence="3">DUF2974 domain-containing protein</fullName>
    </recommendedName>
</protein>
<name>A0AAU9CYT7_9LACO</name>
<gene>
    <name evidence="1" type="ORF">XA3_16150</name>
</gene>
<dbReference type="InterPro" id="IPR029058">
    <property type="entry name" value="AB_hydrolase_fold"/>
</dbReference>
<dbReference type="AlphaFoldDB" id="A0AAU9CYT7"/>
<dbReference type="SUPFAM" id="SSF53474">
    <property type="entry name" value="alpha/beta-Hydrolases"/>
    <property type="match status" value="1"/>
</dbReference>
<accession>A0AAU9CYT7</accession>